<dbReference type="GO" id="GO:0005544">
    <property type="term" value="F:calcium-dependent phospholipid binding"/>
    <property type="evidence" value="ECO:0007669"/>
    <property type="project" value="UniProtKB-KW"/>
</dbReference>
<dbReference type="InterPro" id="IPR037104">
    <property type="entry name" value="Annexin_sf"/>
</dbReference>
<dbReference type="PANTHER" id="PTHR10502">
    <property type="entry name" value="ANNEXIN"/>
    <property type="match status" value="1"/>
</dbReference>
<dbReference type="PRINTS" id="PR00196">
    <property type="entry name" value="ANNEXIN"/>
</dbReference>
<comment type="function">
    <text evidence="11">Involved in reproduction of the worm. Involved in host-parasite interaction. Delivered into the host cell by means of parasite exosomes. Binds to acidic phospholipid membranes in a calcium-dependent manner in vitro. Causes aggregation of liposomes in the presence of calcium, but not in its absence. Likely to promote membrane fusion. May provide structural integrity within the tegument.</text>
</comment>
<dbReference type="GO" id="GO:0001786">
    <property type="term" value="F:phosphatidylserine binding"/>
    <property type="evidence" value="ECO:0007669"/>
    <property type="project" value="TreeGrafter"/>
</dbReference>
<dbReference type="PROSITE" id="PS51897">
    <property type="entry name" value="ANNEXIN_2"/>
    <property type="match status" value="8"/>
</dbReference>
<dbReference type="SMART" id="SM00335">
    <property type="entry name" value="ANX"/>
    <property type="match status" value="8"/>
</dbReference>
<evidence type="ECO:0000256" key="12">
    <source>
        <dbReference type="ARBA" id="ARBA00060393"/>
    </source>
</evidence>
<protein>
    <recommendedName>
        <fullName evidence="13">Annexin</fullName>
    </recommendedName>
</protein>
<name>A0A158QI98_RODNA</name>
<sequence length="758" mass="84329">LIHLFAPNGDKYKTTVAPTAGFSPTADAEYLKKAMKGLGTNEKAIINILGRRTTYERMAIRDAYPSISSKTLEKALKSDLSWKFEDFCLMLIKSPAEIMAEALYEAMKGPGTKERVLNEILGGISKSEINDLKKAYENVSGGKSLEDAIRGDTSGDYREALLLVLAGQSDEPDTHQLKKLNAENVHELINVSLAERDAKEIYDCGEGRLGTKESRFMRPIINRSVFQLNATNEAYIRKYGKPLVEAIKKETSGDFEDFLLFKVRYATDRAALFAELLNFCMKGIGTKDVTLQRTLALRADTDLGSIRDKYAELYGESLEDALRGDTSGDYKLTNHWALLVELKLTLGQPFHFACQVDRYNEFLSVCRQYARPLIHLFGPNGEKYKATISPTPGFSPTADAEHLKAAMRGIGTNEEAIINILGRRTTYERLAIRDAYPSISSKTLDEALRSELSRSFEEFCQLLIQSPAQIMAEALYKAMKGAGTKERVLNEIFGGISKSEIVDLKRAFENVSGGETLEDAISGDTSGDYKEALLLILAAQSDEPPAQQLKNLSPANLHEFVNKGLAEQDAKEIYDSGEGYANRVAADCKTNMPWFIPSDFYGKISWYDKAPEVTQAVSVIWRKQTRMGTAENRFMRPILNRSFIQLNATNEAYMQKYGKPLVEAIKKETSNDFEDLLVFRVRYAIERAALLAELLHFAMAGAGTKDATLQRTLALRADTDLGAIKEKYAELYGESLEDAIKGDTSGDYEALCLKLIGA</sequence>
<dbReference type="Gene3D" id="1.10.220.10">
    <property type="entry name" value="Annexin"/>
    <property type="match status" value="8"/>
</dbReference>
<dbReference type="WBParaSite" id="HNAJ_0000899601-mRNA-1">
    <property type="protein sequence ID" value="HNAJ_0000899601-mRNA-1"/>
    <property type="gene ID" value="HNAJ_0000899601"/>
</dbReference>
<evidence type="ECO:0000256" key="5">
    <source>
        <dbReference type="ARBA" id="ARBA00022525"/>
    </source>
</evidence>
<organism evidence="14">
    <name type="scientific">Rodentolepis nana</name>
    <name type="common">Dwarf tapeworm</name>
    <name type="synonym">Hymenolepis nana</name>
    <dbReference type="NCBI Taxonomy" id="102285"/>
    <lineage>
        <taxon>Eukaryota</taxon>
        <taxon>Metazoa</taxon>
        <taxon>Spiralia</taxon>
        <taxon>Lophotrochozoa</taxon>
        <taxon>Platyhelminthes</taxon>
        <taxon>Cestoda</taxon>
        <taxon>Eucestoda</taxon>
        <taxon>Cyclophyllidea</taxon>
        <taxon>Hymenolepididae</taxon>
        <taxon>Rodentolepis</taxon>
    </lineage>
</organism>
<dbReference type="GO" id="GO:0005737">
    <property type="term" value="C:cytoplasm"/>
    <property type="evidence" value="ECO:0007669"/>
    <property type="project" value="TreeGrafter"/>
</dbReference>
<dbReference type="AlphaFoldDB" id="A0A158QI98"/>
<keyword evidence="8" id="KW-0106">Calcium</keyword>
<dbReference type="GO" id="GO:0005576">
    <property type="term" value="C:extracellular region"/>
    <property type="evidence" value="ECO:0007669"/>
    <property type="project" value="UniProtKB-SubCell"/>
</dbReference>
<dbReference type="GO" id="GO:0043657">
    <property type="term" value="C:host cell"/>
    <property type="evidence" value="ECO:0007669"/>
    <property type="project" value="UniProtKB-SubCell"/>
</dbReference>
<evidence type="ECO:0000313" key="14">
    <source>
        <dbReference type="WBParaSite" id="HNAJ_0000899601-mRNA-1"/>
    </source>
</evidence>
<dbReference type="Pfam" id="PF00191">
    <property type="entry name" value="Annexin"/>
    <property type="match status" value="8"/>
</dbReference>
<dbReference type="InterPro" id="IPR001464">
    <property type="entry name" value="Annexin"/>
</dbReference>
<keyword evidence="9" id="KW-0041">Annexin</keyword>
<evidence type="ECO:0000256" key="6">
    <source>
        <dbReference type="ARBA" id="ARBA00022723"/>
    </source>
</evidence>
<evidence type="ECO:0000256" key="1">
    <source>
        <dbReference type="ARBA" id="ARBA00004340"/>
    </source>
</evidence>
<dbReference type="GO" id="GO:0005886">
    <property type="term" value="C:plasma membrane"/>
    <property type="evidence" value="ECO:0007669"/>
    <property type="project" value="TreeGrafter"/>
</dbReference>
<comment type="subcellular location">
    <subcellularLocation>
        <location evidence="1">Host cell</location>
    </subcellularLocation>
    <subcellularLocation>
        <location evidence="2">Secreted</location>
        <location evidence="2">Extracellular exosome</location>
    </subcellularLocation>
    <subcellularLocation>
        <location evidence="12">Tegument</location>
    </subcellularLocation>
</comment>
<dbReference type="FunFam" id="1.10.220.10:FF:000001">
    <property type="entry name" value="Annexin"/>
    <property type="match status" value="1"/>
</dbReference>
<dbReference type="GO" id="GO:0005509">
    <property type="term" value="F:calcium ion binding"/>
    <property type="evidence" value="ECO:0007669"/>
    <property type="project" value="InterPro"/>
</dbReference>
<dbReference type="SUPFAM" id="SSF47874">
    <property type="entry name" value="Annexin"/>
    <property type="match status" value="2"/>
</dbReference>
<evidence type="ECO:0000256" key="3">
    <source>
        <dbReference type="ARBA" id="ARBA00007831"/>
    </source>
</evidence>
<evidence type="ECO:0000256" key="10">
    <source>
        <dbReference type="ARBA" id="ARBA00023302"/>
    </source>
</evidence>
<dbReference type="STRING" id="102285.A0A158QI98"/>
<evidence type="ECO:0000256" key="8">
    <source>
        <dbReference type="ARBA" id="ARBA00022837"/>
    </source>
</evidence>
<evidence type="ECO:0000256" key="4">
    <source>
        <dbReference type="ARBA" id="ARBA00011738"/>
    </source>
</evidence>
<keyword evidence="5" id="KW-0964">Secreted</keyword>
<dbReference type="FunFam" id="1.10.220.10:FF:000005">
    <property type="entry name" value="Annexin"/>
    <property type="match status" value="2"/>
</dbReference>
<evidence type="ECO:0000256" key="7">
    <source>
        <dbReference type="ARBA" id="ARBA00022737"/>
    </source>
</evidence>
<keyword evidence="6" id="KW-0479">Metal-binding</keyword>
<proteinExistence type="inferred from homology"/>
<reference evidence="14" key="1">
    <citation type="submission" date="2016-04" db="UniProtKB">
        <authorList>
            <consortium name="WormBaseParasite"/>
        </authorList>
    </citation>
    <scope>IDENTIFICATION</scope>
</reference>
<evidence type="ECO:0000256" key="11">
    <source>
        <dbReference type="ARBA" id="ARBA00059330"/>
    </source>
</evidence>
<comment type="subunit">
    <text evidence="4">Homodimer.</text>
</comment>
<keyword evidence="10" id="KW-0111">Calcium/phospholipid-binding</keyword>
<comment type="similarity">
    <text evidence="3">Belongs to the annexin family.</text>
</comment>
<dbReference type="FunFam" id="1.10.220.10:FF:000002">
    <property type="entry name" value="Annexin"/>
    <property type="match status" value="1"/>
</dbReference>
<dbReference type="PANTHER" id="PTHR10502:SF102">
    <property type="entry name" value="ANNEXIN B11"/>
    <property type="match status" value="1"/>
</dbReference>
<dbReference type="InterPro" id="IPR018502">
    <property type="entry name" value="Annexin_repeat"/>
</dbReference>
<keyword evidence="7" id="KW-0677">Repeat</keyword>
<evidence type="ECO:0000256" key="2">
    <source>
        <dbReference type="ARBA" id="ARBA00004550"/>
    </source>
</evidence>
<evidence type="ECO:0000256" key="13">
    <source>
        <dbReference type="ARBA" id="ARBA00077076"/>
    </source>
</evidence>
<evidence type="ECO:0000256" key="9">
    <source>
        <dbReference type="ARBA" id="ARBA00023216"/>
    </source>
</evidence>
<accession>A0A158QI98</accession>